<proteinExistence type="predicted"/>
<evidence type="ECO:0000313" key="1">
    <source>
        <dbReference type="EMBL" id="KAB2816090.1"/>
    </source>
</evidence>
<organism evidence="1 2">
    <name type="scientific">Phaeocystidibacter marisrubri</name>
    <dbReference type="NCBI Taxonomy" id="1577780"/>
    <lineage>
        <taxon>Bacteria</taxon>
        <taxon>Pseudomonadati</taxon>
        <taxon>Bacteroidota</taxon>
        <taxon>Flavobacteriia</taxon>
        <taxon>Flavobacteriales</taxon>
        <taxon>Phaeocystidibacteraceae</taxon>
        <taxon>Phaeocystidibacter</taxon>
    </lineage>
</organism>
<sequence>MRKLAAYILTLIFTLPSLFNLGVMVDYGVRYQYYAEVLCENKDKPALQCNGQCHLVLASESTSDSSPQKLEVRMPEIQIISPVAEFSLATQFQDTFDHFTPYVEHATESRITSPNKPPEVSEWS</sequence>
<evidence type="ECO:0000313" key="2">
    <source>
        <dbReference type="Proteomes" id="UP000484164"/>
    </source>
</evidence>
<keyword evidence="2" id="KW-1185">Reference proteome</keyword>
<dbReference type="RefSeq" id="WP_151693519.1">
    <property type="nucleotide sequence ID" value="NZ_BMGX01000001.1"/>
</dbReference>
<dbReference type="EMBL" id="WBVQ01000002">
    <property type="protein sequence ID" value="KAB2816090.1"/>
    <property type="molecule type" value="Genomic_DNA"/>
</dbReference>
<name>A0A6L3ZEI0_9FLAO</name>
<protein>
    <submittedName>
        <fullName evidence="1">Uncharacterized protein</fullName>
    </submittedName>
</protein>
<dbReference type="OrthoDB" id="980645at2"/>
<dbReference type="Proteomes" id="UP000484164">
    <property type="component" value="Unassembled WGS sequence"/>
</dbReference>
<comment type="caution">
    <text evidence="1">The sequence shown here is derived from an EMBL/GenBank/DDBJ whole genome shotgun (WGS) entry which is preliminary data.</text>
</comment>
<dbReference type="AlphaFoldDB" id="A0A6L3ZEI0"/>
<gene>
    <name evidence="1" type="ORF">F8C82_10390</name>
</gene>
<accession>A0A6L3ZEI0</accession>
<reference evidence="1 2" key="1">
    <citation type="submission" date="2019-10" db="EMBL/GenBank/DDBJ databases">
        <title>Genome sequence of Phaeocystidibacter marisrubri JCM30614 (type strain).</title>
        <authorList>
            <person name="Bowman J.P."/>
        </authorList>
    </citation>
    <scope>NUCLEOTIDE SEQUENCE [LARGE SCALE GENOMIC DNA]</scope>
    <source>
        <strain evidence="1 2">JCM 30614</strain>
    </source>
</reference>